<evidence type="ECO:0000313" key="5">
    <source>
        <dbReference type="EMBL" id="RMB11979.1"/>
    </source>
</evidence>
<proteinExistence type="predicted"/>
<dbReference type="OrthoDB" id="8004517at2"/>
<dbReference type="InterPro" id="IPR018062">
    <property type="entry name" value="HTH_AraC-typ_CS"/>
</dbReference>
<dbReference type="InterPro" id="IPR018060">
    <property type="entry name" value="HTH_AraC"/>
</dbReference>
<dbReference type="PANTHER" id="PTHR46796">
    <property type="entry name" value="HTH-TYPE TRANSCRIPTIONAL ACTIVATOR RHAS-RELATED"/>
    <property type="match status" value="1"/>
</dbReference>
<keyword evidence="1" id="KW-0805">Transcription regulation</keyword>
<evidence type="ECO:0000256" key="3">
    <source>
        <dbReference type="ARBA" id="ARBA00023163"/>
    </source>
</evidence>
<reference evidence="5 6" key="1">
    <citation type="submission" date="2018-10" db="EMBL/GenBank/DDBJ databases">
        <title>Genomic Encyclopedia of Archaeal and Bacterial Type Strains, Phase II (KMG-II): from individual species to whole genera.</title>
        <authorList>
            <person name="Goeker M."/>
        </authorList>
    </citation>
    <scope>NUCLEOTIDE SEQUENCE [LARGE SCALE GENOMIC DNA]</scope>
    <source>
        <strain evidence="5 6">DSM 25217</strain>
    </source>
</reference>
<dbReference type="InterPro" id="IPR009057">
    <property type="entry name" value="Homeodomain-like_sf"/>
</dbReference>
<keyword evidence="2 5" id="KW-0238">DNA-binding</keyword>
<dbReference type="GO" id="GO:0043565">
    <property type="term" value="F:sequence-specific DNA binding"/>
    <property type="evidence" value="ECO:0007669"/>
    <property type="project" value="InterPro"/>
</dbReference>
<keyword evidence="6" id="KW-1185">Reference proteome</keyword>
<gene>
    <name evidence="5" type="ORF">BXY39_0467</name>
</gene>
<dbReference type="Proteomes" id="UP000271227">
    <property type="component" value="Unassembled WGS sequence"/>
</dbReference>
<dbReference type="SUPFAM" id="SSF46689">
    <property type="entry name" value="Homeodomain-like"/>
    <property type="match status" value="1"/>
</dbReference>
<accession>A0A3M0CWY9</accession>
<dbReference type="GO" id="GO:0003700">
    <property type="term" value="F:DNA-binding transcription factor activity"/>
    <property type="evidence" value="ECO:0007669"/>
    <property type="project" value="InterPro"/>
</dbReference>
<sequence length="342" mass="37791">MHGQQSDTSWRKTDNPLHIIRRGLDPVRVHRTASDTSALPASEQFSFWRDTAASSVGLVDRSAAYDAPFSASNCNYFTSKVVYSRHSVRHPSAFRRDNRHIDSASAEILAVQLRLNGVETENSVGTAKLFSTGDIRIADLSRPLYSANLRYDNLAVLVSKKHLADKLPGFDRLHGVTLEDTAMTRFLKTHIVSAWETVSTVSRVEAEKMAAVTLEMLGAALLGTAAPEMIEDACLDGPVLRTVHQYIKQHLDDPALSTAQIANGVGVSRAKLFRVCRPHGTPMALVRHRRLHAARALMVAGTVRTVAEAAYRVGYEDRSSFSRAFRNAFGIPAREFLRPGYH</sequence>
<keyword evidence="3" id="KW-0804">Transcription</keyword>
<evidence type="ECO:0000256" key="2">
    <source>
        <dbReference type="ARBA" id="ARBA00023125"/>
    </source>
</evidence>
<dbReference type="Gene3D" id="1.10.10.60">
    <property type="entry name" value="Homeodomain-like"/>
    <property type="match status" value="1"/>
</dbReference>
<name>A0A3M0CWY9_9PROT</name>
<dbReference type="AlphaFoldDB" id="A0A3M0CWY9"/>
<dbReference type="InterPro" id="IPR050204">
    <property type="entry name" value="AraC_XylS_family_regulators"/>
</dbReference>
<organism evidence="5 6">
    <name type="scientific">Eilatimonas milleporae</name>
    <dbReference type="NCBI Taxonomy" id="911205"/>
    <lineage>
        <taxon>Bacteria</taxon>
        <taxon>Pseudomonadati</taxon>
        <taxon>Pseudomonadota</taxon>
        <taxon>Alphaproteobacteria</taxon>
        <taxon>Kordiimonadales</taxon>
        <taxon>Kordiimonadaceae</taxon>
        <taxon>Eilatimonas</taxon>
    </lineage>
</organism>
<feature type="domain" description="HTH araC/xylS-type" evidence="4">
    <location>
        <begin position="241"/>
        <end position="339"/>
    </location>
</feature>
<dbReference type="RefSeq" id="WP_121937198.1">
    <property type="nucleotide sequence ID" value="NZ_REFR01000009.1"/>
</dbReference>
<evidence type="ECO:0000256" key="1">
    <source>
        <dbReference type="ARBA" id="ARBA00023015"/>
    </source>
</evidence>
<dbReference type="PROSITE" id="PS00041">
    <property type="entry name" value="HTH_ARAC_FAMILY_1"/>
    <property type="match status" value="1"/>
</dbReference>
<comment type="caution">
    <text evidence="5">The sequence shown here is derived from an EMBL/GenBank/DDBJ whole genome shotgun (WGS) entry which is preliminary data.</text>
</comment>
<dbReference type="PANTHER" id="PTHR46796:SF6">
    <property type="entry name" value="ARAC SUBFAMILY"/>
    <property type="match status" value="1"/>
</dbReference>
<evidence type="ECO:0000259" key="4">
    <source>
        <dbReference type="PROSITE" id="PS01124"/>
    </source>
</evidence>
<dbReference type="EMBL" id="REFR01000009">
    <property type="protein sequence ID" value="RMB11979.1"/>
    <property type="molecule type" value="Genomic_DNA"/>
</dbReference>
<dbReference type="PROSITE" id="PS01124">
    <property type="entry name" value="HTH_ARAC_FAMILY_2"/>
    <property type="match status" value="1"/>
</dbReference>
<dbReference type="InParanoid" id="A0A3M0CWY9"/>
<dbReference type="SMART" id="SM00342">
    <property type="entry name" value="HTH_ARAC"/>
    <property type="match status" value="1"/>
</dbReference>
<evidence type="ECO:0000313" key="6">
    <source>
        <dbReference type="Proteomes" id="UP000271227"/>
    </source>
</evidence>
<dbReference type="Pfam" id="PF12833">
    <property type="entry name" value="HTH_18"/>
    <property type="match status" value="1"/>
</dbReference>
<protein>
    <submittedName>
        <fullName evidence="5">AraC-like DNA-binding protein</fullName>
    </submittedName>
</protein>